<keyword evidence="3" id="KW-1185">Reference proteome</keyword>
<evidence type="ECO:0000259" key="1">
    <source>
        <dbReference type="Pfam" id="PF03732"/>
    </source>
</evidence>
<accession>A0A9N9JBU4</accession>
<evidence type="ECO:0000313" key="3">
    <source>
        <dbReference type="Proteomes" id="UP000789405"/>
    </source>
</evidence>
<dbReference type="Proteomes" id="UP000789405">
    <property type="component" value="Unassembled WGS sequence"/>
</dbReference>
<organism evidence="2 3">
    <name type="scientific">Dentiscutata erythropus</name>
    <dbReference type="NCBI Taxonomy" id="1348616"/>
    <lineage>
        <taxon>Eukaryota</taxon>
        <taxon>Fungi</taxon>
        <taxon>Fungi incertae sedis</taxon>
        <taxon>Mucoromycota</taxon>
        <taxon>Glomeromycotina</taxon>
        <taxon>Glomeromycetes</taxon>
        <taxon>Diversisporales</taxon>
        <taxon>Gigasporaceae</taxon>
        <taxon>Dentiscutata</taxon>
    </lineage>
</organism>
<dbReference type="InterPro" id="IPR005162">
    <property type="entry name" value="Retrotrans_gag_dom"/>
</dbReference>
<evidence type="ECO:0000313" key="2">
    <source>
        <dbReference type="EMBL" id="CAG8773246.1"/>
    </source>
</evidence>
<protein>
    <submittedName>
        <fullName evidence="2">341_t:CDS:1</fullName>
    </submittedName>
</protein>
<dbReference type="EMBL" id="CAJVPY010019877">
    <property type="protein sequence ID" value="CAG8773246.1"/>
    <property type="molecule type" value="Genomic_DNA"/>
</dbReference>
<gene>
    <name evidence="2" type="ORF">DERYTH_LOCUS18895</name>
</gene>
<sequence length="167" mass="19292">TAQQTATDQLRTSTFVNTRIENNTSRGLTVQLLVFHGKDGETLKDAALQWYLNQVQMHRDKTLFEDWISFADVIKAAFQPPHYQQLLRRQLWDLKQTSTVQEYTSRFRNLLGQIEVMHEANKVMYFTKDLKGAMKAKVNYRASDTLDYAVKLAASFDTAMYSPSKSD</sequence>
<dbReference type="AlphaFoldDB" id="A0A9N9JBU4"/>
<dbReference type="OrthoDB" id="2439367at2759"/>
<name>A0A9N9JBU4_9GLOM</name>
<dbReference type="Pfam" id="PF03732">
    <property type="entry name" value="Retrotrans_gag"/>
    <property type="match status" value="1"/>
</dbReference>
<proteinExistence type="predicted"/>
<reference evidence="2" key="1">
    <citation type="submission" date="2021-06" db="EMBL/GenBank/DDBJ databases">
        <authorList>
            <person name="Kallberg Y."/>
            <person name="Tangrot J."/>
            <person name="Rosling A."/>
        </authorList>
    </citation>
    <scope>NUCLEOTIDE SEQUENCE</scope>
    <source>
        <strain evidence="2">MA453B</strain>
    </source>
</reference>
<comment type="caution">
    <text evidence="2">The sequence shown here is derived from an EMBL/GenBank/DDBJ whole genome shotgun (WGS) entry which is preliminary data.</text>
</comment>
<feature type="non-terminal residue" evidence="2">
    <location>
        <position position="167"/>
    </location>
</feature>
<feature type="domain" description="Retrotransposon gag" evidence="1">
    <location>
        <begin position="42"/>
        <end position="130"/>
    </location>
</feature>